<dbReference type="HOGENOM" id="CLU_1767090_0_0_5"/>
<dbReference type="AlphaFoldDB" id="A3SI02"/>
<dbReference type="EMBL" id="AALY01000001">
    <property type="protein sequence ID" value="EAP76983.1"/>
    <property type="molecule type" value="Genomic_DNA"/>
</dbReference>
<protein>
    <submittedName>
        <fullName evidence="1">Uncharacterized protein</fullName>
    </submittedName>
</protein>
<reference evidence="1 2" key="1">
    <citation type="submission" date="2005-12" db="EMBL/GenBank/DDBJ databases">
        <authorList>
            <person name="Moran M.A."/>
            <person name="Ferriera S."/>
            <person name="Johnson J."/>
            <person name="Kravitz S."/>
            <person name="Halpern A."/>
            <person name="Remington K."/>
            <person name="Beeson K."/>
            <person name="Tran B."/>
            <person name="Rogers Y.-H."/>
            <person name="Friedman R."/>
            <person name="Venter J.C."/>
        </authorList>
    </citation>
    <scope>NUCLEOTIDE SEQUENCE [LARGE SCALE GENOMIC DNA]</scope>
    <source>
        <strain evidence="2">ATCC BAA-591 / DSM 15170 / ISM</strain>
    </source>
</reference>
<evidence type="ECO:0000313" key="1">
    <source>
        <dbReference type="EMBL" id="EAP76983.1"/>
    </source>
</evidence>
<comment type="caution">
    <text evidence="1">The sequence shown here is derived from an EMBL/GenBank/DDBJ whole genome shotgun (WGS) entry which is preliminary data.</text>
</comment>
<keyword evidence="2" id="KW-1185">Reference proteome</keyword>
<proteinExistence type="predicted"/>
<dbReference type="Proteomes" id="UP000005954">
    <property type="component" value="Unassembled WGS sequence"/>
</dbReference>
<name>A3SI02_ROSNI</name>
<organism evidence="1 2">
    <name type="scientific">Roseovarius nubinhibens (strain ATCC BAA-591 / DSM 15170 / ISM)</name>
    <dbReference type="NCBI Taxonomy" id="89187"/>
    <lineage>
        <taxon>Bacteria</taxon>
        <taxon>Pseudomonadati</taxon>
        <taxon>Pseudomonadota</taxon>
        <taxon>Alphaproteobacteria</taxon>
        <taxon>Rhodobacterales</taxon>
        <taxon>Roseobacteraceae</taxon>
        <taxon>Roseovarius</taxon>
    </lineage>
</organism>
<evidence type="ECO:0000313" key="2">
    <source>
        <dbReference type="Proteomes" id="UP000005954"/>
    </source>
</evidence>
<sequence length="131" mass="15061">MNHTGLDRQFHRRQTQRFERHIFGHAVDLEHHTARLDLAGPEVDRPLTFTHPNFGGLRGHRSIREDPDPDTTLTLHVTGHRTTRRLNLPRCDALGLGGFQTERPKVEIRTAFGLALDPTFVHLAEFCTLWL</sequence>
<gene>
    <name evidence="1" type="ORF">ISM_01800</name>
</gene>
<accession>A3SI02</accession>
<dbReference type="eggNOG" id="ENOG5032XIB">
    <property type="taxonomic scope" value="Bacteria"/>
</dbReference>